<dbReference type="InterPro" id="IPR036866">
    <property type="entry name" value="RibonucZ/Hydroxyglut_hydro"/>
</dbReference>
<dbReference type="SMART" id="SM00849">
    <property type="entry name" value="Lactamase_B"/>
    <property type="match status" value="1"/>
</dbReference>
<evidence type="ECO:0000313" key="2">
    <source>
        <dbReference type="EMBL" id="MDR6269760.1"/>
    </source>
</evidence>
<keyword evidence="3" id="KW-1185">Reference proteome</keyword>
<proteinExistence type="predicted"/>
<dbReference type="SUPFAM" id="SSF56281">
    <property type="entry name" value="Metallo-hydrolase/oxidoreductase"/>
    <property type="match status" value="1"/>
</dbReference>
<organism evidence="2 3">
    <name type="scientific">Arthrobacter russicus</name>
    <dbReference type="NCBI Taxonomy" id="172040"/>
    <lineage>
        <taxon>Bacteria</taxon>
        <taxon>Bacillati</taxon>
        <taxon>Actinomycetota</taxon>
        <taxon>Actinomycetes</taxon>
        <taxon>Micrococcales</taxon>
        <taxon>Micrococcaceae</taxon>
        <taxon>Arthrobacter</taxon>
    </lineage>
</organism>
<evidence type="ECO:0000313" key="3">
    <source>
        <dbReference type="Proteomes" id="UP001185069"/>
    </source>
</evidence>
<protein>
    <recommendedName>
        <fullName evidence="1">Metallo-beta-lactamase domain-containing protein</fullName>
    </recommendedName>
</protein>
<reference evidence="2 3" key="1">
    <citation type="submission" date="2023-07" db="EMBL/GenBank/DDBJ databases">
        <title>Sequencing the genomes of 1000 actinobacteria strains.</title>
        <authorList>
            <person name="Klenk H.-P."/>
        </authorList>
    </citation>
    <scope>NUCLEOTIDE SEQUENCE [LARGE SCALE GENOMIC DNA]</scope>
    <source>
        <strain evidence="2 3">DSM 14555</strain>
    </source>
</reference>
<dbReference type="InterPro" id="IPR001279">
    <property type="entry name" value="Metallo-B-lactamas"/>
</dbReference>
<dbReference type="PANTHER" id="PTHR36839:SF1">
    <property type="entry name" value="METALLO-BETA-LACTAMASE FAMILY PROTEIN (AFU_ORTHOLOGUE AFUA_5G12770)"/>
    <property type="match status" value="1"/>
</dbReference>
<feature type="domain" description="Metallo-beta-lactamase" evidence="1">
    <location>
        <begin position="73"/>
        <end position="235"/>
    </location>
</feature>
<name>A0ABU1JBH0_9MICC</name>
<dbReference type="RefSeq" id="WP_309798321.1">
    <property type="nucleotide sequence ID" value="NZ_BAAAHY010000005.1"/>
</dbReference>
<evidence type="ECO:0000259" key="1">
    <source>
        <dbReference type="SMART" id="SM00849"/>
    </source>
</evidence>
<comment type="caution">
    <text evidence="2">The sequence shown here is derived from an EMBL/GenBank/DDBJ whole genome shotgun (WGS) entry which is preliminary data.</text>
</comment>
<sequence>MEIWQCATCGVERSGQPGAQEVCPICADERQYVPLDGQRWTTLAAQAANGAVIDFFEVEPGLFGLTSSGAGIGQQAMLLITPAGNVLWDPISMISDAVVEQVKAHGEVVAIAASHPHMFGVQVEWARAFGARVLVNQDDAQWLQRPDGSIDFWSGSREVVPGVTLHQVGGHFKGSAVLHWPAGNAGRGILLAGDSIFVNQDRTAAFMRSYPNKIPLSAAVVDRIATTVQEFAFDRLYNNFGSVLPHDAPAVVRRSADRHIAWVRGDFDHLT</sequence>
<dbReference type="EMBL" id="JAVDQF010000001">
    <property type="protein sequence ID" value="MDR6269760.1"/>
    <property type="molecule type" value="Genomic_DNA"/>
</dbReference>
<dbReference type="PANTHER" id="PTHR36839">
    <property type="entry name" value="METALLO-BETA-LACTAMASE FAMILY PROTEIN (AFU_ORTHOLOGUE AFUA_5G12770)"/>
    <property type="match status" value="1"/>
</dbReference>
<accession>A0ABU1JBH0</accession>
<gene>
    <name evidence="2" type="ORF">JOE69_001998</name>
</gene>
<dbReference type="Gene3D" id="3.60.15.10">
    <property type="entry name" value="Ribonuclease Z/Hydroxyacylglutathione hydrolase-like"/>
    <property type="match status" value="1"/>
</dbReference>
<dbReference type="Proteomes" id="UP001185069">
    <property type="component" value="Unassembled WGS sequence"/>
</dbReference>